<dbReference type="EMBL" id="WVQY01000011">
    <property type="protein sequence ID" value="NOD32437.1"/>
    <property type="molecule type" value="Genomic_DNA"/>
</dbReference>
<protein>
    <submittedName>
        <fullName evidence="1">DUF2783 domain-containing protein</fullName>
    </submittedName>
</protein>
<dbReference type="Proteomes" id="UP000599383">
    <property type="component" value="Unassembled WGS sequence"/>
</dbReference>
<sequence>MSAMSDLILSPNIDDADDFYAELLAAHEGLEKAGSDALNARLVLVLANHIGDKAVLSDAIRAATLVDK</sequence>
<keyword evidence="2" id="KW-1185">Reference proteome</keyword>
<evidence type="ECO:0000313" key="1">
    <source>
        <dbReference type="EMBL" id="NOD32437.1"/>
    </source>
</evidence>
<evidence type="ECO:0000313" key="2">
    <source>
        <dbReference type="Proteomes" id="UP000599383"/>
    </source>
</evidence>
<accession>A0ABX1WGH8</accession>
<comment type="caution">
    <text evidence="1">The sequence shown here is derived from an EMBL/GenBank/DDBJ whole genome shotgun (WGS) entry which is preliminary data.</text>
</comment>
<organism evidence="1 2">
    <name type="scientific">Ruegeria atlantica</name>
    <dbReference type="NCBI Taxonomy" id="81569"/>
    <lineage>
        <taxon>Bacteria</taxon>
        <taxon>Pseudomonadati</taxon>
        <taxon>Pseudomonadota</taxon>
        <taxon>Alphaproteobacteria</taxon>
        <taxon>Rhodobacterales</taxon>
        <taxon>Roseobacteraceae</taxon>
        <taxon>Ruegeria</taxon>
    </lineage>
</organism>
<gene>
    <name evidence="1" type="ORF">GS617_19370</name>
</gene>
<name>A0ABX1WGH8_9RHOB</name>
<dbReference type="InterPro" id="IPR021233">
    <property type="entry name" value="DUF2783"/>
</dbReference>
<reference evidence="1 2" key="1">
    <citation type="submission" date="2019-12" db="EMBL/GenBank/DDBJ databases">
        <title>Ruegeria JWLKs population differentiation of coral mucus and skeleton niches.</title>
        <authorList>
            <person name="Luo D."/>
        </authorList>
    </citation>
    <scope>NUCLEOTIDE SEQUENCE [LARGE SCALE GENOMIC DNA]</scope>
    <source>
        <strain evidence="1 2">HKCCD6238</strain>
    </source>
</reference>
<proteinExistence type="predicted"/>
<dbReference type="Pfam" id="PF10932">
    <property type="entry name" value="DUF2783"/>
    <property type="match status" value="1"/>
</dbReference>